<feature type="compositionally biased region" description="Basic and acidic residues" evidence="1">
    <location>
        <begin position="258"/>
        <end position="289"/>
    </location>
</feature>
<feature type="compositionally biased region" description="Basic and acidic residues" evidence="1">
    <location>
        <begin position="220"/>
        <end position="231"/>
    </location>
</feature>
<proteinExistence type="predicted"/>
<feature type="compositionally biased region" description="Polar residues" evidence="1">
    <location>
        <begin position="193"/>
        <end position="213"/>
    </location>
</feature>
<evidence type="ECO:0000256" key="1">
    <source>
        <dbReference type="SAM" id="MobiDB-lite"/>
    </source>
</evidence>
<organism evidence="2 3">
    <name type="scientific">Zasmidium cellare ATCC 36951</name>
    <dbReference type="NCBI Taxonomy" id="1080233"/>
    <lineage>
        <taxon>Eukaryota</taxon>
        <taxon>Fungi</taxon>
        <taxon>Dikarya</taxon>
        <taxon>Ascomycota</taxon>
        <taxon>Pezizomycotina</taxon>
        <taxon>Dothideomycetes</taxon>
        <taxon>Dothideomycetidae</taxon>
        <taxon>Mycosphaerellales</taxon>
        <taxon>Mycosphaerellaceae</taxon>
        <taxon>Zasmidium</taxon>
    </lineage>
</organism>
<dbReference type="AlphaFoldDB" id="A0A6A6CF44"/>
<feature type="compositionally biased region" description="Low complexity" evidence="1">
    <location>
        <begin position="306"/>
        <end position="316"/>
    </location>
</feature>
<dbReference type="OrthoDB" id="3918601at2759"/>
<accession>A0A6A6CF44</accession>
<dbReference type="RefSeq" id="XP_033665667.1">
    <property type="nucleotide sequence ID" value="XM_033807344.1"/>
</dbReference>
<dbReference type="GeneID" id="54560616"/>
<feature type="compositionally biased region" description="Polar residues" evidence="1">
    <location>
        <begin position="292"/>
        <end position="303"/>
    </location>
</feature>
<feature type="compositionally biased region" description="Polar residues" evidence="1">
    <location>
        <begin position="175"/>
        <end position="185"/>
    </location>
</feature>
<evidence type="ECO:0000313" key="3">
    <source>
        <dbReference type="Proteomes" id="UP000799537"/>
    </source>
</evidence>
<feature type="region of interest" description="Disordered" evidence="1">
    <location>
        <begin position="170"/>
        <end position="335"/>
    </location>
</feature>
<feature type="region of interest" description="Disordered" evidence="1">
    <location>
        <begin position="73"/>
        <end position="127"/>
    </location>
</feature>
<reference evidence="2" key="1">
    <citation type="journal article" date="2020" name="Stud. Mycol.">
        <title>101 Dothideomycetes genomes: a test case for predicting lifestyles and emergence of pathogens.</title>
        <authorList>
            <person name="Haridas S."/>
            <person name="Albert R."/>
            <person name="Binder M."/>
            <person name="Bloem J."/>
            <person name="Labutti K."/>
            <person name="Salamov A."/>
            <person name="Andreopoulos B."/>
            <person name="Baker S."/>
            <person name="Barry K."/>
            <person name="Bills G."/>
            <person name="Bluhm B."/>
            <person name="Cannon C."/>
            <person name="Castanera R."/>
            <person name="Culley D."/>
            <person name="Daum C."/>
            <person name="Ezra D."/>
            <person name="Gonzalez J."/>
            <person name="Henrissat B."/>
            <person name="Kuo A."/>
            <person name="Liang C."/>
            <person name="Lipzen A."/>
            <person name="Lutzoni F."/>
            <person name="Magnuson J."/>
            <person name="Mondo S."/>
            <person name="Nolan M."/>
            <person name="Ohm R."/>
            <person name="Pangilinan J."/>
            <person name="Park H.-J."/>
            <person name="Ramirez L."/>
            <person name="Alfaro M."/>
            <person name="Sun H."/>
            <person name="Tritt A."/>
            <person name="Yoshinaga Y."/>
            <person name="Zwiers L.-H."/>
            <person name="Turgeon B."/>
            <person name="Goodwin S."/>
            <person name="Spatafora J."/>
            <person name="Crous P."/>
            <person name="Grigoriev I."/>
        </authorList>
    </citation>
    <scope>NUCLEOTIDE SEQUENCE</scope>
    <source>
        <strain evidence="2">ATCC 36951</strain>
    </source>
</reference>
<dbReference type="Proteomes" id="UP000799537">
    <property type="component" value="Unassembled WGS sequence"/>
</dbReference>
<keyword evidence="3" id="KW-1185">Reference proteome</keyword>
<sequence>MAAKTARRLLAPLIVRLQYMYHVFHRRDNPTKDQTDTSLISNVTLHISITLATVPCAKPFFVVFEGGAFRSPTDPLNTTGNSPSGPATGGSAQVGHARPRPPRLPSHQPYAMSTPTPSPQPSPAMPITWNRRQSFAPASPPAQQPKAVAKSLTIRRSPWYFKSRRITWTRRHQSHTTSNAPSSPDGSHRSSRRSAVTRFTSPFSSLRTTASRQARSELLAPRELEPRDRSQGSRLSSRSHSRTRRQSEVDWFSGLHGEGGKTRTTIGHDPEHAEEAARQRSKGSDEARRQRNYQIMAQQSFSVRSDPAPTATATPIDTPPMERESPVIQITPWAS</sequence>
<protein>
    <submittedName>
        <fullName evidence="2">Uncharacterized protein</fullName>
    </submittedName>
</protein>
<evidence type="ECO:0000313" key="2">
    <source>
        <dbReference type="EMBL" id="KAF2164778.1"/>
    </source>
</evidence>
<dbReference type="EMBL" id="ML993602">
    <property type="protein sequence ID" value="KAF2164778.1"/>
    <property type="molecule type" value="Genomic_DNA"/>
</dbReference>
<gene>
    <name evidence="2" type="ORF">M409DRAFT_24683</name>
</gene>
<name>A0A6A6CF44_ZASCE</name>
<feature type="compositionally biased region" description="Polar residues" evidence="1">
    <location>
        <begin position="74"/>
        <end position="85"/>
    </location>
</feature>